<feature type="coiled-coil region" evidence="1">
    <location>
        <begin position="9"/>
        <end position="51"/>
    </location>
</feature>
<feature type="non-terminal residue" evidence="3">
    <location>
        <position position="1460"/>
    </location>
</feature>
<feature type="coiled-coil region" evidence="1">
    <location>
        <begin position="215"/>
        <end position="332"/>
    </location>
</feature>
<evidence type="ECO:0000313" key="4">
    <source>
        <dbReference type="Proteomes" id="UP000324800"/>
    </source>
</evidence>
<feature type="compositionally biased region" description="Polar residues" evidence="2">
    <location>
        <begin position="649"/>
        <end position="658"/>
    </location>
</feature>
<sequence>MKKEILRLRAEVEMLKRKELENIEKEKRKLIIKHEKELEELRQRFLSERQREIKEQDQKTKSDLKSVEAKFRQTVELLKEKQKAELQAAVTKAMVKSGQQQMQQQQKPDILTREEQQKQQQQPQQQQQQQQQQKEQIEAPEAQKDDEQEDDKKITDKDDEEEEEEDDEDEEKEQQEQQEEEKDKDKEDDKIPEISVKSILKDKKEKEKSQSVYTNMNVEIAVRQVRDEEEKLRNDLIAELKAQHAQELLKKDNDNQSLLRKAVFQVEKRYKTKLLEAENEANNAKDQLLKEMNQMGQNLEAQETITRQQLELDELKTKYEAAKSESEQFQATLVSPEGPSKEWREGMLRALQNIRGSHSLRNLFTSDLVVNQQFQQQLQTAVEQPQVQVAPDLQSATFEFKPELLQHQFNISPNMLPPPDIQPQSNNQQIVPVIQRMTQPLIATNSNLVPPSFTSQDLAQFSSFVFRSVVLPIILTKFLSICPVVYISIGDRVSEDTQEQDGQQSLALQKPTFNPILNASQLIFSSLSSNICSINFYVEITQRHQPSPFALNFSSGKLGQGAYSSQQHTDQIKASQFAVDKYYNAFFERFTGGKTVQKLRSGETVKKSGSITKKTKDGSQTSGHRHHHKHRYSDRSQAPGRSRKHNDQDGINTSGSEQSGKESDFSKKFQSAAQGRTSKLSQSDQQKEAFKQGGFGIFNQDEPSDKKSKAHIRSRSRFHYYFNQLYQPQALDEKKDQSNIISQQTSAVGASDQDAALGLDQDPYADQNQDDKKKNDPQADTLALDLLAQLDSAFYSQHGFEVKPVLGSQKKGLFGRFKTKEQLELEQRMLEEEAEGKEAKVRFHRVASSLPNADPLLIQVSNPMEINKKGKGLLLQQLQNQSKLGIATPIYKSIDAYIGSQQRKVKDDEGRIMHLSTPVPITGAVIVRLIKRMIGKNLNNINNLYKDSDESNQPIQQEIEEDSLTMEAATLILTMLFSAIARDIAAEPTFDNLLRTTTNTHISLSRAVLENTLGDSVQQQNQLTQTTQDALAAKELASGIAEQKNKEGITSGASQLDGDTIGGDEEEDPDVEAASTALQQMHTYYSNNNYNAFTGRNRKLKQKKQGFLASLQHSPLEQSYTAPQTASNPTDEFLFSDQTSQQQAQQSSQTPSQLKQQQLKGQLQQQQTQSSQPKPKAPTSVIDTTTLDTLTFSSPPSLQHLHKVIYWLNTSLCILAYVHGLLQESAIAQIATMEANGEQKGVVLYKEETVAALKLLHTGLLRLVSVVVNRISLFLFTSDIKRHISNELIRTIEVSTNMSDLTLFTPNDHKIMKSRKSPDPKEAPATLASTNLSQSQIFPSGPSSSLKSLLDGNQTTSNKDGFDEFGLLTGIGMKTNPLASDPKSGATLQRIGTRPKPKAHKRASTMTITTNQFMESQQTQPSPFAAASSDSTSQPYSIVKTSLQAQNRFTGGIQKSKIIS</sequence>
<gene>
    <name evidence="3" type="ORF">EZS28_024966</name>
</gene>
<feature type="region of interest" description="Disordered" evidence="2">
    <location>
        <begin position="1309"/>
        <end position="1352"/>
    </location>
</feature>
<feature type="compositionally biased region" description="Polar residues" evidence="2">
    <location>
        <begin position="668"/>
        <end position="684"/>
    </location>
</feature>
<dbReference type="Proteomes" id="UP000324800">
    <property type="component" value="Unassembled WGS sequence"/>
</dbReference>
<feature type="region of interest" description="Disordered" evidence="2">
    <location>
        <begin position="86"/>
        <end position="211"/>
    </location>
</feature>
<feature type="compositionally biased region" description="Polar residues" evidence="2">
    <location>
        <begin position="1327"/>
        <end position="1342"/>
    </location>
</feature>
<dbReference type="EMBL" id="SNRW01008449">
    <property type="protein sequence ID" value="KAA6379507.1"/>
    <property type="molecule type" value="Genomic_DNA"/>
</dbReference>
<feature type="compositionally biased region" description="Polar residues" evidence="2">
    <location>
        <begin position="607"/>
        <end position="622"/>
    </location>
</feature>
<feature type="region of interest" description="Disordered" evidence="2">
    <location>
        <begin position="1376"/>
        <end position="1403"/>
    </location>
</feature>
<proteinExistence type="predicted"/>
<reference evidence="3 4" key="1">
    <citation type="submission" date="2019-03" db="EMBL/GenBank/DDBJ databases">
        <title>Single cell metagenomics reveals metabolic interactions within the superorganism composed of flagellate Streblomastix strix and complex community of Bacteroidetes bacteria on its surface.</title>
        <authorList>
            <person name="Treitli S.C."/>
            <person name="Kolisko M."/>
            <person name="Husnik F."/>
            <person name="Keeling P."/>
            <person name="Hampl V."/>
        </authorList>
    </citation>
    <scope>NUCLEOTIDE SEQUENCE [LARGE SCALE GENOMIC DNA]</scope>
    <source>
        <strain evidence="3">ST1C</strain>
    </source>
</reference>
<dbReference type="PANTHER" id="PTHR45615">
    <property type="entry name" value="MYOSIN HEAVY CHAIN, NON-MUSCLE"/>
    <property type="match status" value="1"/>
</dbReference>
<evidence type="ECO:0000256" key="2">
    <source>
        <dbReference type="SAM" id="MobiDB-lite"/>
    </source>
</evidence>
<feature type="compositionally biased region" description="Low complexity" evidence="2">
    <location>
        <begin position="118"/>
        <end position="134"/>
    </location>
</feature>
<comment type="caution">
    <text evidence="3">The sequence shown here is derived from an EMBL/GenBank/DDBJ whole genome shotgun (WGS) entry which is preliminary data.</text>
</comment>
<feature type="compositionally biased region" description="Basic residues" evidence="2">
    <location>
        <begin position="623"/>
        <end position="632"/>
    </location>
</feature>
<dbReference type="PANTHER" id="PTHR45615:SF80">
    <property type="entry name" value="GRIP DOMAIN-CONTAINING PROTEIN"/>
    <property type="match status" value="1"/>
</dbReference>
<feature type="compositionally biased region" description="Basic residues" evidence="2">
    <location>
        <begin position="1393"/>
        <end position="1403"/>
    </location>
</feature>
<keyword evidence="1" id="KW-0175">Coiled coil</keyword>
<feature type="region of interest" description="Disordered" evidence="2">
    <location>
        <begin position="1415"/>
        <end position="1436"/>
    </location>
</feature>
<evidence type="ECO:0000313" key="3">
    <source>
        <dbReference type="EMBL" id="KAA6379507.1"/>
    </source>
</evidence>
<feature type="compositionally biased region" description="Basic and acidic residues" evidence="2">
    <location>
        <begin position="199"/>
        <end position="209"/>
    </location>
</feature>
<feature type="compositionally biased region" description="Acidic residues" evidence="2">
    <location>
        <begin position="1062"/>
        <end position="1071"/>
    </location>
</feature>
<protein>
    <submittedName>
        <fullName evidence="3">Uncharacterized protein</fullName>
    </submittedName>
</protein>
<feature type="compositionally biased region" description="Basic and acidic residues" evidence="2">
    <location>
        <begin position="135"/>
        <end position="156"/>
    </location>
</feature>
<name>A0A5J4VAN1_9EUKA</name>
<feature type="compositionally biased region" description="Basic and acidic residues" evidence="2">
    <location>
        <begin position="181"/>
        <end position="192"/>
    </location>
</feature>
<feature type="region of interest" description="Disordered" evidence="2">
    <location>
        <begin position="1043"/>
        <end position="1073"/>
    </location>
</feature>
<feature type="compositionally biased region" description="Low complexity" evidence="2">
    <location>
        <begin position="1136"/>
        <end position="1174"/>
    </location>
</feature>
<feature type="compositionally biased region" description="Basic and acidic residues" evidence="2">
    <location>
        <begin position="1309"/>
        <end position="1322"/>
    </location>
</feature>
<accession>A0A5J4VAN1</accession>
<organism evidence="3 4">
    <name type="scientific">Streblomastix strix</name>
    <dbReference type="NCBI Taxonomy" id="222440"/>
    <lineage>
        <taxon>Eukaryota</taxon>
        <taxon>Metamonada</taxon>
        <taxon>Preaxostyla</taxon>
        <taxon>Oxymonadida</taxon>
        <taxon>Streblomastigidae</taxon>
        <taxon>Streblomastix</taxon>
    </lineage>
</organism>
<feature type="compositionally biased region" description="Polar residues" evidence="2">
    <location>
        <begin position="1118"/>
        <end position="1130"/>
    </location>
</feature>
<evidence type="ECO:0000256" key="1">
    <source>
        <dbReference type="SAM" id="Coils"/>
    </source>
</evidence>
<feature type="region of interest" description="Disordered" evidence="2">
    <location>
        <begin position="1118"/>
        <end position="1181"/>
    </location>
</feature>
<feature type="region of interest" description="Disordered" evidence="2">
    <location>
        <begin position="598"/>
        <end position="687"/>
    </location>
</feature>
<feature type="compositionally biased region" description="Acidic residues" evidence="2">
    <location>
        <begin position="157"/>
        <end position="180"/>
    </location>
</feature>
<feature type="region of interest" description="Disordered" evidence="2">
    <location>
        <begin position="758"/>
        <end position="777"/>
    </location>
</feature>